<dbReference type="Gene3D" id="3.40.220.10">
    <property type="entry name" value="Leucine Aminopeptidase, subunit E, domain 1"/>
    <property type="match status" value="1"/>
</dbReference>
<keyword evidence="8" id="KW-0479">Metal-binding</keyword>
<dbReference type="AlphaFoldDB" id="A0A5D3WMI8"/>
<feature type="binding site" evidence="8">
    <location>
        <position position="266"/>
    </location>
    <ligand>
        <name>Mn(2+)</name>
        <dbReference type="ChEBI" id="CHEBI:29035"/>
        <label>2</label>
    </ligand>
</feature>
<feature type="binding site" evidence="8">
    <location>
        <position position="350"/>
    </location>
    <ligand>
        <name>Mn(2+)</name>
        <dbReference type="ChEBI" id="CHEBI:29035"/>
        <label>1</label>
    </ligand>
</feature>
<dbReference type="NCBIfam" id="NF002077">
    <property type="entry name" value="PRK00913.2-4"/>
    <property type="match status" value="1"/>
</dbReference>
<gene>
    <name evidence="8" type="primary">pepA</name>
    <name evidence="10" type="ORF">EDC39_103142</name>
</gene>
<dbReference type="GO" id="GO:0005737">
    <property type="term" value="C:cytoplasm"/>
    <property type="evidence" value="ECO:0007669"/>
    <property type="project" value="UniProtKB-SubCell"/>
</dbReference>
<evidence type="ECO:0000256" key="2">
    <source>
        <dbReference type="ARBA" id="ARBA00000967"/>
    </source>
</evidence>
<feature type="binding site" evidence="8">
    <location>
        <position position="271"/>
    </location>
    <ligand>
        <name>Mn(2+)</name>
        <dbReference type="ChEBI" id="CHEBI:29035"/>
        <label>2</label>
    </ligand>
</feature>
<evidence type="ECO:0000256" key="3">
    <source>
        <dbReference type="ARBA" id="ARBA00009528"/>
    </source>
</evidence>
<feature type="active site" evidence="8">
    <location>
        <position position="278"/>
    </location>
</feature>
<evidence type="ECO:0000259" key="9">
    <source>
        <dbReference type="PROSITE" id="PS00631"/>
    </source>
</evidence>
<comment type="subcellular location">
    <subcellularLocation>
        <location evidence="8">Cytoplasm</location>
    </subcellularLocation>
</comment>
<evidence type="ECO:0000256" key="7">
    <source>
        <dbReference type="ARBA" id="ARBA00023211"/>
    </source>
</evidence>
<dbReference type="OrthoDB" id="9809354at2"/>
<comment type="catalytic activity">
    <reaction evidence="1 8">
        <text>Release of an N-terminal amino acid, Xaa-|-Yaa-, in which Xaa is preferably Leu, but may be other amino acids including Pro although not Arg or Lys, and Yaa may be Pro. Amino acid amides and methyl esters are also readily hydrolyzed, but rates on arylamides are exceedingly low.</text>
        <dbReference type="EC" id="3.4.11.1"/>
    </reaction>
</comment>
<evidence type="ECO:0000256" key="6">
    <source>
        <dbReference type="ARBA" id="ARBA00022801"/>
    </source>
</evidence>
<feature type="binding site" evidence="8">
    <location>
        <position position="350"/>
    </location>
    <ligand>
        <name>Mn(2+)</name>
        <dbReference type="ChEBI" id="CHEBI:29035"/>
        <label>2</label>
    </ligand>
</feature>
<accession>A0A5D3WMI8</accession>
<dbReference type="CDD" id="cd00433">
    <property type="entry name" value="Peptidase_M17"/>
    <property type="match status" value="1"/>
</dbReference>
<proteinExistence type="inferred from homology"/>
<name>A0A5D3WMI8_9BACT</name>
<dbReference type="SUPFAM" id="SSF52949">
    <property type="entry name" value="Macro domain-like"/>
    <property type="match status" value="1"/>
</dbReference>
<dbReference type="Proteomes" id="UP000324159">
    <property type="component" value="Unassembled WGS sequence"/>
</dbReference>
<dbReference type="GO" id="GO:0030145">
    <property type="term" value="F:manganese ion binding"/>
    <property type="evidence" value="ECO:0007669"/>
    <property type="project" value="UniProtKB-UniRule"/>
</dbReference>
<evidence type="ECO:0000256" key="5">
    <source>
        <dbReference type="ARBA" id="ARBA00022670"/>
    </source>
</evidence>
<dbReference type="PANTHER" id="PTHR11963">
    <property type="entry name" value="LEUCINE AMINOPEPTIDASE-RELATED"/>
    <property type="match status" value="1"/>
</dbReference>
<protein>
    <recommendedName>
        <fullName evidence="8">Probable cytosol aminopeptidase</fullName>
        <ecNumber evidence="8">3.4.11.1</ecNumber>
    </recommendedName>
    <alternativeName>
        <fullName evidence="8">Leucine aminopeptidase</fullName>
        <shortName evidence="8">LAP</shortName>
        <ecNumber evidence="8">3.4.11.10</ecNumber>
    </alternativeName>
    <alternativeName>
        <fullName evidence="8">Leucyl aminopeptidase</fullName>
    </alternativeName>
</protein>
<comment type="similarity">
    <text evidence="3 8">Belongs to the peptidase M17 family.</text>
</comment>
<evidence type="ECO:0000256" key="8">
    <source>
        <dbReference type="HAMAP-Rule" id="MF_00181"/>
    </source>
</evidence>
<dbReference type="RefSeq" id="WP_148895216.1">
    <property type="nucleotide sequence ID" value="NZ_VNIB01000003.1"/>
</dbReference>
<comment type="cofactor">
    <cofactor evidence="8">
        <name>Mn(2+)</name>
        <dbReference type="ChEBI" id="CHEBI:29035"/>
    </cofactor>
    <text evidence="8">Binds 2 manganese ions per subunit.</text>
</comment>
<dbReference type="PANTHER" id="PTHR11963:SF23">
    <property type="entry name" value="CYTOSOL AMINOPEPTIDASE"/>
    <property type="match status" value="1"/>
</dbReference>
<keyword evidence="11" id="KW-1185">Reference proteome</keyword>
<evidence type="ECO:0000313" key="10">
    <source>
        <dbReference type="EMBL" id="TYO99296.1"/>
    </source>
</evidence>
<dbReference type="InterPro" id="IPR023042">
    <property type="entry name" value="Peptidase_M17_leu_NH2_pept"/>
</dbReference>
<dbReference type="Pfam" id="PF02789">
    <property type="entry name" value="Peptidase_M17_N"/>
    <property type="match status" value="1"/>
</dbReference>
<comment type="catalytic activity">
    <reaction evidence="2 8">
        <text>Release of an N-terminal amino acid, preferentially leucine, but not glutamic or aspartic acids.</text>
        <dbReference type="EC" id="3.4.11.10"/>
    </reaction>
</comment>
<comment type="function">
    <text evidence="8">Presumably involved in the processing and regular turnover of intracellular proteins. Catalyzes the removal of unsubstituted N-terminal amino acids from various peptides.</text>
</comment>
<evidence type="ECO:0000313" key="11">
    <source>
        <dbReference type="Proteomes" id="UP000324159"/>
    </source>
</evidence>
<reference evidence="10 11" key="1">
    <citation type="submission" date="2019-07" db="EMBL/GenBank/DDBJ databases">
        <title>Genomic Encyclopedia of Type Strains, Phase IV (KMG-IV): sequencing the most valuable type-strain genomes for metagenomic binning, comparative biology and taxonomic classification.</title>
        <authorList>
            <person name="Goeker M."/>
        </authorList>
    </citation>
    <scope>NUCLEOTIDE SEQUENCE [LARGE SCALE GENOMIC DNA]</scope>
    <source>
        <strain evidence="10 11">SS015</strain>
    </source>
</reference>
<keyword evidence="6 8" id="KW-0378">Hydrolase</keyword>
<feature type="binding site" evidence="8">
    <location>
        <position position="348"/>
    </location>
    <ligand>
        <name>Mn(2+)</name>
        <dbReference type="ChEBI" id="CHEBI:29035"/>
        <label>1</label>
    </ligand>
</feature>
<dbReference type="PROSITE" id="PS00631">
    <property type="entry name" value="CYTOSOL_AP"/>
    <property type="match status" value="1"/>
</dbReference>
<keyword evidence="7 8" id="KW-0464">Manganese</keyword>
<dbReference type="Gene3D" id="3.40.630.10">
    <property type="entry name" value="Zn peptidases"/>
    <property type="match status" value="1"/>
</dbReference>
<dbReference type="InterPro" id="IPR043472">
    <property type="entry name" value="Macro_dom-like"/>
</dbReference>
<feature type="active site" evidence="8">
    <location>
        <position position="352"/>
    </location>
</feature>
<feature type="binding site" evidence="8">
    <location>
        <position position="289"/>
    </location>
    <ligand>
        <name>Mn(2+)</name>
        <dbReference type="ChEBI" id="CHEBI:29035"/>
        <label>2</label>
    </ligand>
</feature>
<dbReference type="GO" id="GO:0070006">
    <property type="term" value="F:metalloaminopeptidase activity"/>
    <property type="evidence" value="ECO:0007669"/>
    <property type="project" value="InterPro"/>
</dbReference>
<dbReference type="NCBIfam" id="NF002073">
    <property type="entry name" value="PRK00913.1-2"/>
    <property type="match status" value="1"/>
</dbReference>
<dbReference type="Pfam" id="PF00883">
    <property type="entry name" value="Peptidase_M17"/>
    <property type="match status" value="1"/>
</dbReference>
<dbReference type="EMBL" id="VNIB01000003">
    <property type="protein sequence ID" value="TYO99296.1"/>
    <property type="molecule type" value="Genomic_DNA"/>
</dbReference>
<keyword evidence="5 8" id="KW-0645">Protease</keyword>
<feature type="binding site" evidence="8">
    <location>
        <position position="271"/>
    </location>
    <ligand>
        <name>Mn(2+)</name>
        <dbReference type="ChEBI" id="CHEBI:29035"/>
        <label>1</label>
    </ligand>
</feature>
<dbReference type="EC" id="3.4.11.1" evidence="8"/>
<feature type="domain" description="Cytosol aminopeptidase" evidence="9">
    <location>
        <begin position="346"/>
        <end position="353"/>
    </location>
</feature>
<evidence type="ECO:0000256" key="1">
    <source>
        <dbReference type="ARBA" id="ARBA00000135"/>
    </source>
</evidence>
<keyword evidence="8" id="KW-0963">Cytoplasm</keyword>
<dbReference type="PRINTS" id="PR00481">
    <property type="entry name" value="LAMNOPPTDASE"/>
</dbReference>
<dbReference type="NCBIfam" id="NF002074">
    <property type="entry name" value="PRK00913.1-4"/>
    <property type="match status" value="1"/>
</dbReference>
<evidence type="ECO:0000256" key="4">
    <source>
        <dbReference type="ARBA" id="ARBA00022438"/>
    </source>
</evidence>
<keyword evidence="4 8" id="KW-0031">Aminopeptidase</keyword>
<dbReference type="EC" id="3.4.11.10" evidence="8"/>
<dbReference type="InterPro" id="IPR008283">
    <property type="entry name" value="Peptidase_M17_N"/>
</dbReference>
<comment type="caution">
    <text evidence="10">The sequence shown here is derived from an EMBL/GenBank/DDBJ whole genome shotgun (WGS) entry which is preliminary data.</text>
</comment>
<dbReference type="InterPro" id="IPR000819">
    <property type="entry name" value="Peptidase_M17_C"/>
</dbReference>
<sequence length="496" mass="53490">MKLQVRSTDPLKQKTPCLVLAVRQGSLTSDPLKSLDRQLGGRLARSRRDGEFDGTAGQTLLLHCGDEIAPDRVLLVGLGKPGPTDTETARRAAGRAIRLLREKKLDRLAVHLPSFDPVRNRQEIWQAVIEGLLLGAYSFDRYIGEKKERPRPMREALLLAGSRRHVTPLGELAARAAAVCAGVRLARDLVNLPGNAKAPEELARQAEQLAEEEAIECTIFDRCRLEKEGFGALLGVAQGSSREPRLITLEYRGADSGQKPIALVGKGVVFDAGGISLKPAEKMDEMKMDMAGAAAVLGTLRAAARLRLPINLVGIVPAVENLPSGTAYRPGDILTSLSGKTIEVLNTDAEGRLILADALTWAGRFEPEAIIDLATLTGACIIALGHHASAVLGNNQGLVRQLLAAGERSGERLWQLPLWDDYGQQLKSKVADLKNIGGRAAGTITAAAFLKAFVGKNRWAHIDIAGTAWKDQEEDYRSFGGSGVGVRLLIDFLSRR</sequence>
<dbReference type="NCBIfam" id="NF002083">
    <property type="entry name" value="PRK00913.3-5"/>
    <property type="match status" value="1"/>
</dbReference>
<dbReference type="InterPro" id="IPR011356">
    <property type="entry name" value="Leucine_aapep/pepB"/>
</dbReference>
<organism evidence="10 11">
    <name type="scientific">Geothermobacter ehrlichii</name>
    <dbReference type="NCBI Taxonomy" id="213224"/>
    <lineage>
        <taxon>Bacteria</taxon>
        <taxon>Pseudomonadati</taxon>
        <taxon>Thermodesulfobacteriota</taxon>
        <taxon>Desulfuromonadia</taxon>
        <taxon>Desulfuromonadales</taxon>
        <taxon>Geothermobacteraceae</taxon>
        <taxon>Geothermobacter</taxon>
    </lineage>
</organism>
<dbReference type="HAMAP" id="MF_00181">
    <property type="entry name" value="Cytosol_peptidase_M17"/>
    <property type="match status" value="1"/>
</dbReference>
<dbReference type="SUPFAM" id="SSF53187">
    <property type="entry name" value="Zn-dependent exopeptidases"/>
    <property type="match status" value="1"/>
</dbReference>
<dbReference type="GO" id="GO:0006508">
    <property type="term" value="P:proteolysis"/>
    <property type="evidence" value="ECO:0007669"/>
    <property type="project" value="UniProtKB-KW"/>
</dbReference>